<protein>
    <submittedName>
        <fullName evidence="2">Uncharacterized protein</fullName>
    </submittedName>
</protein>
<evidence type="ECO:0000313" key="2">
    <source>
        <dbReference type="EMBL" id="KKU55198.1"/>
    </source>
</evidence>
<keyword evidence="1" id="KW-1133">Transmembrane helix</keyword>
<evidence type="ECO:0000313" key="3">
    <source>
        <dbReference type="Proteomes" id="UP000034607"/>
    </source>
</evidence>
<keyword evidence="1" id="KW-0812">Transmembrane</keyword>
<dbReference type="InterPro" id="IPR012902">
    <property type="entry name" value="N_methyl_site"/>
</dbReference>
<sequence length="149" mass="16615">MKRRGVSLIEMLVAMGMSSMIFILASSILMSMLTANARNRRQEAFEQVKNDLTAELTNAVKWAEDVSYASDQITAGETVYRMDNGHVTRNGSALNSNEVRVTRFEVTEYGPGEDNLSLNIQIDLEDAMNNSVKDTIKIAASKRLTTFEE</sequence>
<proteinExistence type="predicted"/>
<evidence type="ECO:0000256" key="1">
    <source>
        <dbReference type="SAM" id="Phobius"/>
    </source>
</evidence>
<keyword evidence="1" id="KW-0472">Membrane</keyword>
<accession>A0A0G1TM34</accession>
<dbReference type="PROSITE" id="PS00409">
    <property type="entry name" value="PROKAR_NTER_METHYL"/>
    <property type="match status" value="1"/>
</dbReference>
<dbReference type="AlphaFoldDB" id="A0A0G1TM34"/>
<dbReference type="Proteomes" id="UP000034607">
    <property type="component" value="Unassembled WGS sequence"/>
</dbReference>
<comment type="caution">
    <text evidence="2">The sequence shown here is derived from an EMBL/GenBank/DDBJ whole genome shotgun (WGS) entry which is preliminary data.</text>
</comment>
<dbReference type="EMBL" id="LCNM01000024">
    <property type="protein sequence ID" value="KKU55198.1"/>
    <property type="molecule type" value="Genomic_DNA"/>
</dbReference>
<name>A0A0G1TM34_9BACT</name>
<feature type="transmembrane region" description="Helical" evidence="1">
    <location>
        <begin position="12"/>
        <end position="33"/>
    </location>
</feature>
<organism evidence="2 3">
    <name type="scientific">Candidatus Amesbacteria bacterium GW2011_GWA2_47_11</name>
    <dbReference type="NCBI Taxonomy" id="1618357"/>
    <lineage>
        <taxon>Bacteria</taxon>
        <taxon>Candidatus Amesiibacteriota</taxon>
    </lineage>
</organism>
<gene>
    <name evidence="2" type="ORF">UX78_C0024G0007</name>
</gene>
<reference evidence="2 3" key="1">
    <citation type="journal article" date="2015" name="Nature">
        <title>rRNA introns, odd ribosomes, and small enigmatic genomes across a large radiation of phyla.</title>
        <authorList>
            <person name="Brown C.T."/>
            <person name="Hug L.A."/>
            <person name="Thomas B.C."/>
            <person name="Sharon I."/>
            <person name="Castelle C.J."/>
            <person name="Singh A."/>
            <person name="Wilkins M.J."/>
            <person name="Williams K.H."/>
            <person name="Banfield J.F."/>
        </authorList>
    </citation>
    <scope>NUCLEOTIDE SEQUENCE [LARGE SCALE GENOMIC DNA]</scope>
</reference>